<organism evidence="12 13">
    <name type="scientific">Hortaea werneckii</name>
    <name type="common">Black yeast</name>
    <name type="synonym">Cladosporium werneckii</name>
    <dbReference type="NCBI Taxonomy" id="91943"/>
    <lineage>
        <taxon>Eukaryota</taxon>
        <taxon>Fungi</taxon>
        <taxon>Dikarya</taxon>
        <taxon>Ascomycota</taxon>
        <taxon>Pezizomycotina</taxon>
        <taxon>Dothideomycetes</taxon>
        <taxon>Dothideomycetidae</taxon>
        <taxon>Mycosphaerellales</taxon>
        <taxon>Teratosphaeriaceae</taxon>
        <taxon>Hortaea</taxon>
    </lineage>
</organism>
<evidence type="ECO:0000256" key="8">
    <source>
        <dbReference type="RuleBase" id="RU003346"/>
    </source>
</evidence>
<dbReference type="InterPro" id="IPR050360">
    <property type="entry name" value="MFS_Sugar_Transporters"/>
</dbReference>
<feature type="transmembrane region" description="Helical" evidence="10">
    <location>
        <begin position="413"/>
        <end position="440"/>
    </location>
</feature>
<dbReference type="GO" id="GO:0000023">
    <property type="term" value="P:maltose metabolic process"/>
    <property type="evidence" value="ECO:0007669"/>
    <property type="project" value="UniProtKB-KW"/>
</dbReference>
<evidence type="ECO:0000256" key="9">
    <source>
        <dbReference type="SAM" id="MobiDB-lite"/>
    </source>
</evidence>
<feature type="transmembrane region" description="Helical" evidence="10">
    <location>
        <begin position="452"/>
        <end position="470"/>
    </location>
</feature>
<dbReference type="InterPro" id="IPR003663">
    <property type="entry name" value="Sugar/inositol_transpt"/>
</dbReference>
<gene>
    <name evidence="12" type="ORF">D0863_07400</name>
</gene>
<keyword evidence="4 10" id="KW-0812">Transmembrane</keyword>
<dbReference type="InterPro" id="IPR005828">
    <property type="entry name" value="MFS_sugar_transport-like"/>
</dbReference>
<dbReference type="Gene3D" id="1.20.1250.20">
    <property type="entry name" value="MFS general substrate transporter like domains"/>
    <property type="match status" value="1"/>
</dbReference>
<dbReference type="InterPro" id="IPR036259">
    <property type="entry name" value="MFS_trans_sf"/>
</dbReference>
<feature type="transmembrane region" description="Helical" evidence="10">
    <location>
        <begin position="240"/>
        <end position="261"/>
    </location>
</feature>
<reference evidence="12 13" key="1">
    <citation type="journal article" date="2018" name="BMC Genomics">
        <title>Genomic evidence for intraspecific hybridization in a clonal and extremely halotolerant yeast.</title>
        <authorList>
            <person name="Gostincar C."/>
            <person name="Stajich J.E."/>
            <person name="Zupancic J."/>
            <person name="Zalar P."/>
            <person name="Gunde-Cimerman N."/>
        </authorList>
    </citation>
    <scope>NUCLEOTIDE SEQUENCE [LARGE SCALE GENOMIC DNA]</scope>
    <source>
        <strain evidence="12 13">EXF-2682</strain>
    </source>
</reference>
<evidence type="ECO:0000259" key="11">
    <source>
        <dbReference type="PROSITE" id="PS50850"/>
    </source>
</evidence>
<feature type="transmembrane region" description="Helical" evidence="10">
    <location>
        <begin position="323"/>
        <end position="346"/>
    </location>
</feature>
<dbReference type="SUPFAM" id="SSF103473">
    <property type="entry name" value="MFS general substrate transporter"/>
    <property type="match status" value="1"/>
</dbReference>
<dbReference type="GO" id="GO:0016020">
    <property type="term" value="C:membrane"/>
    <property type="evidence" value="ECO:0007669"/>
    <property type="project" value="UniProtKB-SubCell"/>
</dbReference>
<evidence type="ECO:0000256" key="1">
    <source>
        <dbReference type="ARBA" id="ARBA00004141"/>
    </source>
</evidence>
<dbReference type="AlphaFoldDB" id="A0A3M7DUV1"/>
<evidence type="ECO:0000313" key="12">
    <source>
        <dbReference type="EMBL" id="RMY68032.1"/>
    </source>
</evidence>
<feature type="compositionally biased region" description="Polar residues" evidence="9">
    <location>
        <begin position="1"/>
        <end position="13"/>
    </location>
</feature>
<dbReference type="Pfam" id="PF00083">
    <property type="entry name" value="Sugar_tr"/>
    <property type="match status" value="1"/>
</dbReference>
<sequence>MIHKSTMSSSDTPSPAARGASVTAADISHLPEVGLTVANDAAKATQNERSMTLLQGLKTYPKAVGWSVLLSACIIMEGFDIALISSLYAVPAFQQRYGDRQADGSYEISAAWQSGLSNGALIGEILGLFLTGIIAERIGYRKTMIGALVLLSGFIFLLFFAQSLPMLLIGEILCGFPWGTFQTLTTTYASEVCPVALRPYLTTYVNLCWVIGQFISSAVLKGVSGEAGSIGYKLPYGLQWIWPFFLIFGIALAPESPWWLVRKGRIEDAKKEILRLTSRTQKDFDPVATVNMMIYTNELEKKDIAGAKYWDCFKGVNLRRTEIVTFVWAVQTLCGGMSMIGFSAYFFTQAGLDTSHAFSMSLGLYALGLVGTICSWFLMSRFGRRTLYLWGQILMGLVLFLIAFISLSDSDGAQWAIAAMMLVYTFVYDATVGPVCYSLVAELASTRVRNKTVVLARNLYNITGIVANVLTPHMLNPDSWDWGAKAGFFWGGSCAVCALWTYYRLPEPKRRTYAELDVLFQAKIPAREFASTDVAALNGTFSNNVSADQQTEKDLCEMVEHLDKS</sequence>
<proteinExistence type="inferred from homology"/>
<keyword evidence="7" id="KW-0462">Maltose metabolism</keyword>
<evidence type="ECO:0000256" key="7">
    <source>
        <dbReference type="ARBA" id="ARBA00026248"/>
    </source>
</evidence>
<comment type="similarity">
    <text evidence="2 8">Belongs to the major facilitator superfamily. Sugar transporter (TC 2.A.1.1) family.</text>
</comment>
<accession>A0A3M7DUV1</accession>
<keyword evidence="3 8" id="KW-0813">Transport</keyword>
<evidence type="ECO:0000256" key="10">
    <source>
        <dbReference type="SAM" id="Phobius"/>
    </source>
</evidence>
<evidence type="ECO:0000313" key="13">
    <source>
        <dbReference type="Proteomes" id="UP000269276"/>
    </source>
</evidence>
<dbReference type="FunFam" id="1.20.1250.20:FF:000149">
    <property type="entry name" value="MFS transporter, SP family, general alpha glucoside:H+ symporter"/>
    <property type="match status" value="1"/>
</dbReference>
<evidence type="ECO:0000256" key="6">
    <source>
        <dbReference type="ARBA" id="ARBA00023136"/>
    </source>
</evidence>
<protein>
    <recommendedName>
        <fullName evidence="11">Major facilitator superfamily (MFS) profile domain-containing protein</fullName>
    </recommendedName>
</protein>
<feature type="region of interest" description="Disordered" evidence="9">
    <location>
        <begin position="1"/>
        <end position="21"/>
    </location>
</feature>
<feature type="domain" description="Major facilitator superfamily (MFS) profile" evidence="11">
    <location>
        <begin position="66"/>
        <end position="509"/>
    </location>
</feature>
<feature type="transmembrane region" description="Helical" evidence="10">
    <location>
        <begin position="482"/>
        <end position="503"/>
    </location>
</feature>
<dbReference type="NCBIfam" id="TIGR00879">
    <property type="entry name" value="SP"/>
    <property type="match status" value="1"/>
</dbReference>
<dbReference type="InterPro" id="IPR020846">
    <property type="entry name" value="MFS_dom"/>
</dbReference>
<comment type="caution">
    <text evidence="12">The sequence shown here is derived from an EMBL/GenBank/DDBJ whole genome shotgun (WGS) entry which is preliminary data.</text>
</comment>
<feature type="transmembrane region" description="Helical" evidence="10">
    <location>
        <begin position="358"/>
        <end position="379"/>
    </location>
</feature>
<feature type="transmembrane region" description="Helical" evidence="10">
    <location>
        <begin position="110"/>
        <end position="131"/>
    </location>
</feature>
<feature type="transmembrane region" description="Helical" evidence="10">
    <location>
        <begin position="143"/>
        <end position="161"/>
    </location>
</feature>
<dbReference type="OrthoDB" id="6612291at2759"/>
<evidence type="ECO:0000256" key="2">
    <source>
        <dbReference type="ARBA" id="ARBA00010992"/>
    </source>
</evidence>
<comment type="subcellular location">
    <subcellularLocation>
        <location evidence="1">Membrane</location>
        <topology evidence="1">Multi-pass membrane protein</topology>
    </subcellularLocation>
</comment>
<keyword evidence="5 10" id="KW-1133">Transmembrane helix</keyword>
<feature type="transmembrane region" description="Helical" evidence="10">
    <location>
        <begin position="63"/>
        <end position="90"/>
    </location>
</feature>
<dbReference type="PANTHER" id="PTHR48022:SF5">
    <property type="entry name" value="ALPHA-GLUCOSIDES PERMEASE MPH2-RELATED"/>
    <property type="match status" value="1"/>
</dbReference>
<dbReference type="PROSITE" id="PS00217">
    <property type="entry name" value="SUGAR_TRANSPORT_2"/>
    <property type="match status" value="1"/>
</dbReference>
<dbReference type="PROSITE" id="PS50850">
    <property type="entry name" value="MFS"/>
    <property type="match status" value="1"/>
</dbReference>
<evidence type="ECO:0000256" key="3">
    <source>
        <dbReference type="ARBA" id="ARBA00022448"/>
    </source>
</evidence>
<dbReference type="PANTHER" id="PTHR48022">
    <property type="entry name" value="PLASTIDIC GLUCOSE TRANSPORTER 4"/>
    <property type="match status" value="1"/>
</dbReference>
<evidence type="ECO:0000256" key="5">
    <source>
        <dbReference type="ARBA" id="ARBA00022989"/>
    </source>
</evidence>
<dbReference type="GO" id="GO:0005351">
    <property type="term" value="F:carbohydrate:proton symporter activity"/>
    <property type="evidence" value="ECO:0007669"/>
    <property type="project" value="TreeGrafter"/>
</dbReference>
<keyword evidence="6 10" id="KW-0472">Membrane</keyword>
<name>A0A3M7DUV1_HORWE</name>
<dbReference type="VEuPathDB" id="FungiDB:BTJ68_08187"/>
<evidence type="ECO:0000256" key="4">
    <source>
        <dbReference type="ARBA" id="ARBA00022692"/>
    </source>
</evidence>
<feature type="transmembrane region" description="Helical" evidence="10">
    <location>
        <begin position="386"/>
        <end position="407"/>
    </location>
</feature>
<dbReference type="Proteomes" id="UP000269276">
    <property type="component" value="Unassembled WGS sequence"/>
</dbReference>
<dbReference type="EMBL" id="QWIP01000250">
    <property type="protein sequence ID" value="RMY68032.1"/>
    <property type="molecule type" value="Genomic_DNA"/>
</dbReference>
<dbReference type="InterPro" id="IPR005829">
    <property type="entry name" value="Sugar_transporter_CS"/>
</dbReference>